<keyword evidence="7" id="KW-0503">Monooxygenase</keyword>
<keyword evidence="8" id="KW-0732">Signal</keyword>
<keyword evidence="6" id="KW-0408">Iron</keyword>
<keyword evidence="4" id="KW-0479">Metal-binding</keyword>
<dbReference type="GO" id="GO:0020037">
    <property type="term" value="F:heme binding"/>
    <property type="evidence" value="ECO:0007669"/>
    <property type="project" value="InterPro"/>
</dbReference>
<dbReference type="SUPFAM" id="SSF48264">
    <property type="entry name" value="Cytochrome P450"/>
    <property type="match status" value="1"/>
</dbReference>
<gene>
    <name evidence="9" type="ORF">ARMOST_22652</name>
</gene>
<evidence type="ECO:0000313" key="9">
    <source>
        <dbReference type="EMBL" id="SJL19045.1"/>
    </source>
</evidence>
<protein>
    <recommendedName>
        <fullName evidence="11">Cytochrome P450 CYP2 subfamily</fullName>
    </recommendedName>
</protein>
<evidence type="ECO:0000256" key="8">
    <source>
        <dbReference type="SAM" id="SignalP"/>
    </source>
</evidence>
<organism evidence="9 10">
    <name type="scientific">Armillaria ostoyae</name>
    <name type="common">Armillaria root rot fungus</name>
    <dbReference type="NCBI Taxonomy" id="47428"/>
    <lineage>
        <taxon>Eukaryota</taxon>
        <taxon>Fungi</taxon>
        <taxon>Dikarya</taxon>
        <taxon>Basidiomycota</taxon>
        <taxon>Agaricomycotina</taxon>
        <taxon>Agaricomycetes</taxon>
        <taxon>Agaricomycetidae</taxon>
        <taxon>Agaricales</taxon>
        <taxon>Marasmiineae</taxon>
        <taxon>Physalacriaceae</taxon>
        <taxon>Armillaria</taxon>
    </lineage>
</organism>
<name>A0A284SDG6_ARMOS</name>
<keyword evidence="3" id="KW-0349">Heme</keyword>
<dbReference type="GO" id="GO:0004497">
    <property type="term" value="F:monooxygenase activity"/>
    <property type="evidence" value="ECO:0007669"/>
    <property type="project" value="UniProtKB-KW"/>
</dbReference>
<evidence type="ECO:0000256" key="3">
    <source>
        <dbReference type="ARBA" id="ARBA00022617"/>
    </source>
</evidence>
<dbReference type="GO" id="GO:0005506">
    <property type="term" value="F:iron ion binding"/>
    <property type="evidence" value="ECO:0007669"/>
    <property type="project" value="InterPro"/>
</dbReference>
<reference evidence="10" key="1">
    <citation type="journal article" date="2017" name="Nat. Ecol. Evol.">
        <title>Genome expansion and lineage-specific genetic innovations in the forest pathogenic fungi Armillaria.</title>
        <authorList>
            <person name="Sipos G."/>
            <person name="Prasanna A.N."/>
            <person name="Walter M.C."/>
            <person name="O'Connor E."/>
            <person name="Balint B."/>
            <person name="Krizsan K."/>
            <person name="Kiss B."/>
            <person name="Hess J."/>
            <person name="Varga T."/>
            <person name="Slot J."/>
            <person name="Riley R."/>
            <person name="Boka B."/>
            <person name="Rigling D."/>
            <person name="Barry K."/>
            <person name="Lee J."/>
            <person name="Mihaltcheva S."/>
            <person name="LaButti K."/>
            <person name="Lipzen A."/>
            <person name="Waldron R."/>
            <person name="Moloney N.M."/>
            <person name="Sperisen C."/>
            <person name="Kredics L."/>
            <person name="Vagvoelgyi C."/>
            <person name="Patrignani A."/>
            <person name="Fitzpatrick D."/>
            <person name="Nagy I."/>
            <person name="Doyle S."/>
            <person name="Anderson J.B."/>
            <person name="Grigoriev I.V."/>
            <person name="Gueldener U."/>
            <person name="Muensterkoetter M."/>
            <person name="Nagy L.G."/>
        </authorList>
    </citation>
    <scope>NUCLEOTIDE SEQUENCE [LARGE SCALE GENOMIC DNA]</scope>
    <source>
        <strain evidence="10">C18/9</strain>
    </source>
</reference>
<dbReference type="OrthoDB" id="2789670at2759"/>
<dbReference type="Gene3D" id="1.10.630.10">
    <property type="entry name" value="Cytochrome P450"/>
    <property type="match status" value="1"/>
</dbReference>
<dbReference type="OMA" id="EYKDARV"/>
<evidence type="ECO:0000313" key="10">
    <source>
        <dbReference type="Proteomes" id="UP000219338"/>
    </source>
</evidence>
<accession>A0A284SDG6</accession>
<keyword evidence="5" id="KW-0560">Oxidoreductase</keyword>
<feature type="signal peptide" evidence="8">
    <location>
        <begin position="1"/>
        <end position="22"/>
    </location>
</feature>
<dbReference type="InterPro" id="IPR001128">
    <property type="entry name" value="Cyt_P450"/>
</dbReference>
<evidence type="ECO:0008006" key="11">
    <source>
        <dbReference type="Google" id="ProtNLM"/>
    </source>
</evidence>
<dbReference type="GO" id="GO:0016705">
    <property type="term" value="F:oxidoreductase activity, acting on paired donors, with incorporation or reduction of molecular oxygen"/>
    <property type="evidence" value="ECO:0007669"/>
    <property type="project" value="InterPro"/>
</dbReference>
<comment type="cofactor">
    <cofactor evidence="1">
        <name>heme</name>
        <dbReference type="ChEBI" id="CHEBI:30413"/>
    </cofactor>
</comment>
<dbReference type="PANTHER" id="PTHR46300:SF7">
    <property type="entry name" value="P450, PUTATIVE (EUROFUNG)-RELATED"/>
    <property type="match status" value="1"/>
</dbReference>
<evidence type="ECO:0000256" key="6">
    <source>
        <dbReference type="ARBA" id="ARBA00023004"/>
    </source>
</evidence>
<dbReference type="Proteomes" id="UP000219338">
    <property type="component" value="Unassembled WGS sequence"/>
</dbReference>
<dbReference type="STRING" id="47428.A0A284SDG6"/>
<proteinExistence type="inferred from homology"/>
<evidence type="ECO:0000256" key="5">
    <source>
        <dbReference type="ARBA" id="ARBA00023002"/>
    </source>
</evidence>
<evidence type="ECO:0000256" key="1">
    <source>
        <dbReference type="ARBA" id="ARBA00001971"/>
    </source>
</evidence>
<dbReference type="Pfam" id="PF00067">
    <property type="entry name" value="p450"/>
    <property type="match status" value="1"/>
</dbReference>
<evidence type="ECO:0000256" key="2">
    <source>
        <dbReference type="ARBA" id="ARBA00010617"/>
    </source>
</evidence>
<evidence type="ECO:0000256" key="4">
    <source>
        <dbReference type="ARBA" id="ARBA00022723"/>
    </source>
</evidence>
<comment type="similarity">
    <text evidence="2">Belongs to the cytochrome P450 family.</text>
</comment>
<dbReference type="InterPro" id="IPR036396">
    <property type="entry name" value="Cyt_P450_sf"/>
</dbReference>
<sequence length="205" mass="22763">MISTLLATFLVFGVLLLHRRLSLNRRHLPPGPKGLPLIGNLWDVPAEYPWLTYAQWAATYGDILYLDTPGNPTVVLNSAQAAADLFEKRSRNYSDRPGMLAGWENMMGAYEIFRPVEAGTSMFSVDLRAVPAYYPVQMKATSVLLQQLHKSPMHLFTMFGIIMKIVYGFDVNPNGDQFVGLADRALESARIIGNMGTLPLTSSLV</sequence>
<keyword evidence="10" id="KW-1185">Reference proteome</keyword>
<dbReference type="PANTHER" id="PTHR46300">
    <property type="entry name" value="P450, PUTATIVE (EUROFUNG)-RELATED-RELATED"/>
    <property type="match status" value="1"/>
</dbReference>
<dbReference type="InterPro" id="IPR050364">
    <property type="entry name" value="Cytochrome_P450_fung"/>
</dbReference>
<evidence type="ECO:0000256" key="7">
    <source>
        <dbReference type="ARBA" id="ARBA00023033"/>
    </source>
</evidence>
<dbReference type="EMBL" id="FUEG01000090">
    <property type="protein sequence ID" value="SJL19045.1"/>
    <property type="molecule type" value="Genomic_DNA"/>
</dbReference>
<dbReference type="AlphaFoldDB" id="A0A284SDG6"/>
<feature type="chain" id="PRO_5012899474" description="Cytochrome P450 CYP2 subfamily" evidence="8">
    <location>
        <begin position="23"/>
        <end position="205"/>
    </location>
</feature>